<evidence type="ECO:0000256" key="3">
    <source>
        <dbReference type="ARBA" id="ARBA00022989"/>
    </source>
</evidence>
<evidence type="ECO:0000256" key="5">
    <source>
        <dbReference type="SAM" id="MobiDB-lite"/>
    </source>
</evidence>
<dbReference type="PANTHER" id="PTHR31794:SF4">
    <property type="entry name" value="AUXIN EFFLUX TRANSPORTER FAMILY PROTEIN (EUROFUNG)"/>
    <property type="match status" value="1"/>
</dbReference>
<feature type="compositionally biased region" description="Acidic residues" evidence="5">
    <location>
        <begin position="179"/>
        <end position="200"/>
    </location>
</feature>
<dbReference type="Pfam" id="PF03547">
    <property type="entry name" value="Mem_trans"/>
    <property type="match status" value="1"/>
</dbReference>
<evidence type="ECO:0000256" key="6">
    <source>
        <dbReference type="SAM" id="Phobius"/>
    </source>
</evidence>
<dbReference type="STRING" id="5539.A0A3E2HC01"/>
<feature type="non-terminal residue" evidence="7">
    <location>
        <position position="455"/>
    </location>
</feature>
<name>A0A3E2HC01_SCYLI</name>
<evidence type="ECO:0000313" key="8">
    <source>
        <dbReference type="Proteomes" id="UP000258309"/>
    </source>
</evidence>
<dbReference type="GO" id="GO:0055085">
    <property type="term" value="P:transmembrane transport"/>
    <property type="evidence" value="ECO:0007669"/>
    <property type="project" value="InterPro"/>
</dbReference>
<comment type="subcellular location">
    <subcellularLocation>
        <location evidence="1">Membrane</location>
        <topology evidence="1">Multi-pass membrane protein</topology>
    </subcellularLocation>
</comment>
<reference evidence="7 8" key="1">
    <citation type="submission" date="2018-05" db="EMBL/GenBank/DDBJ databases">
        <title>Draft genome sequence of Scytalidium lignicola DSM 105466, a ubiquitous saprotrophic fungus.</title>
        <authorList>
            <person name="Buettner E."/>
            <person name="Gebauer A.M."/>
            <person name="Hofrichter M."/>
            <person name="Liers C."/>
            <person name="Kellner H."/>
        </authorList>
    </citation>
    <scope>NUCLEOTIDE SEQUENCE [LARGE SCALE GENOMIC DNA]</scope>
    <source>
        <strain evidence="7 8">DSM 105466</strain>
    </source>
</reference>
<feature type="transmembrane region" description="Helical" evidence="6">
    <location>
        <begin position="74"/>
        <end position="99"/>
    </location>
</feature>
<feature type="transmembrane region" description="Helical" evidence="6">
    <location>
        <begin position="355"/>
        <end position="379"/>
    </location>
</feature>
<keyword evidence="2 6" id="KW-0812">Transmembrane</keyword>
<proteinExistence type="predicted"/>
<feature type="transmembrane region" description="Helical" evidence="6">
    <location>
        <begin position="271"/>
        <end position="296"/>
    </location>
</feature>
<dbReference type="Proteomes" id="UP000258309">
    <property type="component" value="Unassembled WGS sequence"/>
</dbReference>
<dbReference type="OMA" id="GSDPMLW"/>
<feature type="transmembrane region" description="Helical" evidence="6">
    <location>
        <begin position="391"/>
        <end position="412"/>
    </location>
</feature>
<evidence type="ECO:0000256" key="4">
    <source>
        <dbReference type="ARBA" id="ARBA00023136"/>
    </source>
</evidence>
<feature type="transmembrane region" description="Helical" evidence="6">
    <location>
        <begin position="44"/>
        <end position="62"/>
    </location>
</feature>
<feature type="non-terminal residue" evidence="7">
    <location>
        <position position="1"/>
    </location>
</feature>
<organism evidence="7 8">
    <name type="scientific">Scytalidium lignicola</name>
    <name type="common">Hyphomycete</name>
    <dbReference type="NCBI Taxonomy" id="5539"/>
    <lineage>
        <taxon>Eukaryota</taxon>
        <taxon>Fungi</taxon>
        <taxon>Dikarya</taxon>
        <taxon>Ascomycota</taxon>
        <taxon>Pezizomycotina</taxon>
        <taxon>Leotiomycetes</taxon>
        <taxon>Leotiomycetes incertae sedis</taxon>
        <taxon>Scytalidium</taxon>
    </lineage>
</organism>
<dbReference type="EMBL" id="NCSJ02000088">
    <property type="protein sequence ID" value="RFU30925.1"/>
    <property type="molecule type" value="Genomic_DNA"/>
</dbReference>
<sequence>MASDSGLLTTFLAAIQASLSVLLVVFYGVLTVRFKLLDNATAKNISKLCVRLFLPALLFTQIGNELHAGSAHRYLIVLFWAFLCHFISFVIGITAYLLFNFPNWITVALMFNNTTSYPLLLIQSLDATGILKGLAGADESTSDAIERAKSYFLVFSTVSSCLTFAVGPRLIDTEHAPEEPEDKDDEPEGEREGQGEEEDTGYQAGGSNGHADEEEAVNEETGLLQTRLKRGSVTSISFFPPKSRKALVVVNRHPFYISEGRWLKYHPRTRWWLLFINDFFNAPLLGAVLGTIVGLVPATHRAFFNDTSHGGIFTAWLSESIKNIGQIFVPLPLLVAGVSLYTASQQVGGKNIPWLTALFVLVVRFVLWPVASIGAIYLLASKTNILGNDPMLWFTMMLMPAGPPAMKLITMVQVSDAGEEDEHMIAKILTISYIVSPILAFTVAGGLSTSQAAVH</sequence>
<feature type="transmembrane region" description="Helical" evidence="6">
    <location>
        <begin position="324"/>
        <end position="343"/>
    </location>
</feature>
<evidence type="ECO:0000313" key="7">
    <source>
        <dbReference type="EMBL" id="RFU30925.1"/>
    </source>
</evidence>
<dbReference type="GO" id="GO:0016020">
    <property type="term" value="C:membrane"/>
    <property type="evidence" value="ECO:0007669"/>
    <property type="project" value="UniProtKB-SubCell"/>
</dbReference>
<evidence type="ECO:0000256" key="2">
    <source>
        <dbReference type="ARBA" id="ARBA00022692"/>
    </source>
</evidence>
<dbReference type="AlphaFoldDB" id="A0A3E2HC01"/>
<gene>
    <name evidence="7" type="ORF">B7463_g5404</name>
</gene>
<feature type="region of interest" description="Disordered" evidence="5">
    <location>
        <begin position="173"/>
        <end position="220"/>
    </location>
</feature>
<feature type="transmembrane region" description="Helical" evidence="6">
    <location>
        <begin position="6"/>
        <end position="32"/>
    </location>
</feature>
<keyword evidence="8" id="KW-1185">Reference proteome</keyword>
<comment type="caution">
    <text evidence="7">The sequence shown here is derived from an EMBL/GenBank/DDBJ whole genome shotgun (WGS) entry which is preliminary data.</text>
</comment>
<evidence type="ECO:0008006" key="9">
    <source>
        <dbReference type="Google" id="ProtNLM"/>
    </source>
</evidence>
<feature type="transmembrane region" description="Helical" evidence="6">
    <location>
        <begin position="424"/>
        <end position="447"/>
    </location>
</feature>
<dbReference type="PANTHER" id="PTHR31794">
    <property type="entry name" value="AUXIN EFFLUX TRANSPORTER FAMILY PROTEIN (EUROFUNG)"/>
    <property type="match status" value="1"/>
</dbReference>
<dbReference type="GO" id="GO:0005783">
    <property type="term" value="C:endoplasmic reticulum"/>
    <property type="evidence" value="ECO:0007669"/>
    <property type="project" value="TreeGrafter"/>
</dbReference>
<accession>A0A3E2HC01</accession>
<dbReference type="InterPro" id="IPR004776">
    <property type="entry name" value="Mem_transp_PIN-like"/>
</dbReference>
<protein>
    <recommendedName>
        <fullName evidence="9">Auxin efflux carrier</fullName>
    </recommendedName>
</protein>
<keyword evidence="3 6" id="KW-1133">Transmembrane helix</keyword>
<evidence type="ECO:0000256" key="1">
    <source>
        <dbReference type="ARBA" id="ARBA00004141"/>
    </source>
</evidence>
<keyword evidence="4 6" id="KW-0472">Membrane</keyword>
<dbReference type="OrthoDB" id="191139at2759"/>